<gene>
    <name evidence="4" type="primary">yrrB_2</name>
    <name evidence="4" type="ORF">MAMMFC1_02344</name>
</gene>
<dbReference type="InterPro" id="IPR019734">
    <property type="entry name" value="TPR_rpt"/>
</dbReference>
<dbReference type="GO" id="GO:0016757">
    <property type="term" value="F:glycosyltransferase activity"/>
    <property type="evidence" value="ECO:0007669"/>
    <property type="project" value="InterPro"/>
</dbReference>
<dbReference type="PANTHER" id="PTHR44943:SF4">
    <property type="entry name" value="TPR REPEAT-CONTAINING PROTEIN MJ0798"/>
    <property type="match status" value="1"/>
</dbReference>
<evidence type="ECO:0000313" key="4">
    <source>
        <dbReference type="EMBL" id="BBB91660.1"/>
    </source>
</evidence>
<dbReference type="InterPro" id="IPR051685">
    <property type="entry name" value="Ycf3/AcsC/BcsC/TPR_MFPF"/>
</dbReference>
<dbReference type="AlphaFoldDB" id="A0A348AKR2"/>
<feature type="repeat" description="TPR" evidence="3">
    <location>
        <begin position="209"/>
        <end position="242"/>
    </location>
</feature>
<dbReference type="Pfam" id="PF01075">
    <property type="entry name" value="Glyco_transf_9"/>
    <property type="match status" value="1"/>
</dbReference>
<dbReference type="OrthoDB" id="6193797at2"/>
<dbReference type="Gene3D" id="3.40.50.2000">
    <property type="entry name" value="Glycogen Phosphorylase B"/>
    <property type="match status" value="1"/>
</dbReference>
<evidence type="ECO:0000256" key="1">
    <source>
        <dbReference type="ARBA" id="ARBA00022737"/>
    </source>
</evidence>
<dbReference type="Proteomes" id="UP000276437">
    <property type="component" value="Chromosome"/>
</dbReference>
<proteinExistence type="predicted"/>
<sequence>MQRSFQNTLQQAKDCLNRGQTAKAEQLVTKVIHKSPNNCQALFLLGIIAGQTGDLNKSVKSFEKLLALQPATPEIYYNLATTLMKQEKYSAAEPLLRKTLELKEDFIEAYINLGHVLHKLNNHRKAEACFRQAVERAPADPIANYNLGTALLHRKQLAEAANCFQAALDINPAYVEALLSLCQTYKESGRPDEAVRCLRKAAARQPDNAAVFYHLGEELRRQENYEEACTTYQKTIELNSRMKAAYINWGVCLQALKKPLAAIGAYNQALAIEPSPEICGNRAQAILQSGNLELGFKEYEWRTKVTEHRPLFEWCCHKPRWQGELFSGKRLLVHHEQGLGDTLQFVRYLPLVKARGGIVIFSTKQALLRLLKNFPGIDQLVEHAEEPITNLNYDLAIPQMSLPAVFGSTLATIPAKVPYIQANPALSRKWAKNMIANGKLKVGLVWAGNPNHVEGLIRTCGLAALKPLAAVAAAVDFYSLQVGGAAKELKNPPDGLAVIDLTRRIKDFADTAALVDNLDLVISVDTAVAHLAGAMGKPVWNLLPFASEWRWLAAGNNSPWYPTMRLFRQPKPQDWPAVLHEVTAALQSMATSHSRPATAST</sequence>
<organism evidence="4 5">
    <name type="scientific">Methylomusa anaerophila</name>
    <dbReference type="NCBI Taxonomy" id="1930071"/>
    <lineage>
        <taxon>Bacteria</taxon>
        <taxon>Bacillati</taxon>
        <taxon>Bacillota</taxon>
        <taxon>Negativicutes</taxon>
        <taxon>Selenomonadales</taxon>
        <taxon>Sporomusaceae</taxon>
        <taxon>Methylomusa</taxon>
    </lineage>
</organism>
<keyword evidence="5" id="KW-1185">Reference proteome</keyword>
<name>A0A348AKR2_9FIRM</name>
<feature type="repeat" description="TPR" evidence="3">
    <location>
        <begin position="107"/>
        <end position="140"/>
    </location>
</feature>
<dbReference type="EMBL" id="AP018449">
    <property type="protein sequence ID" value="BBB91660.1"/>
    <property type="molecule type" value="Genomic_DNA"/>
</dbReference>
<keyword evidence="2 3" id="KW-0802">TPR repeat</keyword>
<dbReference type="KEGG" id="mana:MAMMFC1_02344"/>
<evidence type="ECO:0000313" key="5">
    <source>
        <dbReference type="Proteomes" id="UP000276437"/>
    </source>
</evidence>
<dbReference type="PROSITE" id="PS50005">
    <property type="entry name" value="TPR"/>
    <property type="match status" value="6"/>
</dbReference>
<evidence type="ECO:0000256" key="3">
    <source>
        <dbReference type="PROSITE-ProRule" id="PRU00339"/>
    </source>
</evidence>
<feature type="repeat" description="TPR" evidence="3">
    <location>
        <begin position="141"/>
        <end position="174"/>
    </location>
</feature>
<dbReference type="SUPFAM" id="SSF48452">
    <property type="entry name" value="TPR-like"/>
    <property type="match status" value="1"/>
</dbReference>
<dbReference type="InterPro" id="IPR011990">
    <property type="entry name" value="TPR-like_helical_dom_sf"/>
</dbReference>
<accession>A0A348AKR2</accession>
<reference evidence="4 5" key="1">
    <citation type="journal article" date="2018" name="Int. J. Syst. Evol. Microbiol.">
        <title>Methylomusa anaerophila gen. nov., sp. nov., an anaerobic methanol-utilizing bacterium isolated from a microbial fuel cell.</title>
        <authorList>
            <person name="Amano N."/>
            <person name="Yamamuro A."/>
            <person name="Miyahara M."/>
            <person name="Kouzuma A."/>
            <person name="Abe T."/>
            <person name="Watanabe K."/>
        </authorList>
    </citation>
    <scope>NUCLEOTIDE SEQUENCE [LARGE SCALE GENOMIC DNA]</scope>
    <source>
        <strain evidence="4 5">MMFC1</strain>
    </source>
</reference>
<dbReference type="SUPFAM" id="SSF53756">
    <property type="entry name" value="UDP-Glycosyltransferase/glycogen phosphorylase"/>
    <property type="match status" value="1"/>
</dbReference>
<dbReference type="PANTHER" id="PTHR44943">
    <property type="entry name" value="CELLULOSE SYNTHASE OPERON PROTEIN C"/>
    <property type="match status" value="1"/>
</dbReference>
<dbReference type="RefSeq" id="WP_126308650.1">
    <property type="nucleotide sequence ID" value="NZ_AP018449.1"/>
</dbReference>
<dbReference type="InterPro" id="IPR002201">
    <property type="entry name" value="Glyco_trans_9"/>
</dbReference>
<dbReference type="SMART" id="SM00028">
    <property type="entry name" value="TPR"/>
    <property type="match status" value="7"/>
</dbReference>
<evidence type="ECO:0000256" key="2">
    <source>
        <dbReference type="ARBA" id="ARBA00022803"/>
    </source>
</evidence>
<protein>
    <submittedName>
        <fullName evidence="4">TPR repeat-containing protein YrrB</fullName>
    </submittedName>
</protein>
<feature type="repeat" description="TPR" evidence="3">
    <location>
        <begin position="39"/>
        <end position="72"/>
    </location>
</feature>
<dbReference type="Pfam" id="PF13432">
    <property type="entry name" value="TPR_16"/>
    <property type="match status" value="3"/>
</dbReference>
<keyword evidence="1" id="KW-0677">Repeat</keyword>
<feature type="repeat" description="TPR" evidence="3">
    <location>
        <begin position="175"/>
        <end position="208"/>
    </location>
</feature>
<dbReference type="Gene3D" id="1.25.40.10">
    <property type="entry name" value="Tetratricopeptide repeat domain"/>
    <property type="match status" value="4"/>
</dbReference>
<feature type="repeat" description="TPR" evidence="3">
    <location>
        <begin position="73"/>
        <end position="106"/>
    </location>
</feature>